<dbReference type="ExpressionAtlas" id="A0A2K3KE50">
    <property type="expression patterns" value="baseline"/>
</dbReference>
<protein>
    <submittedName>
        <fullName evidence="2">TLC domain-containing protein 2-like</fullName>
    </submittedName>
</protein>
<dbReference type="AlphaFoldDB" id="A0A2K3KE50"/>
<feature type="non-terminal residue" evidence="2">
    <location>
        <position position="83"/>
    </location>
</feature>
<evidence type="ECO:0000313" key="2">
    <source>
        <dbReference type="EMBL" id="PNX64574.1"/>
    </source>
</evidence>
<name>A0A2K3KE50_TRIPR</name>
<evidence type="ECO:0000256" key="1">
    <source>
        <dbReference type="SAM" id="Phobius"/>
    </source>
</evidence>
<organism evidence="2 3">
    <name type="scientific">Trifolium pratense</name>
    <name type="common">Red clover</name>
    <dbReference type="NCBI Taxonomy" id="57577"/>
    <lineage>
        <taxon>Eukaryota</taxon>
        <taxon>Viridiplantae</taxon>
        <taxon>Streptophyta</taxon>
        <taxon>Embryophyta</taxon>
        <taxon>Tracheophyta</taxon>
        <taxon>Spermatophyta</taxon>
        <taxon>Magnoliopsida</taxon>
        <taxon>eudicotyledons</taxon>
        <taxon>Gunneridae</taxon>
        <taxon>Pentapetalae</taxon>
        <taxon>rosids</taxon>
        <taxon>fabids</taxon>
        <taxon>Fabales</taxon>
        <taxon>Fabaceae</taxon>
        <taxon>Papilionoideae</taxon>
        <taxon>50 kb inversion clade</taxon>
        <taxon>NPAAA clade</taxon>
        <taxon>Hologalegina</taxon>
        <taxon>IRL clade</taxon>
        <taxon>Trifolieae</taxon>
        <taxon>Trifolium</taxon>
    </lineage>
</organism>
<dbReference type="EMBL" id="ASHM01093365">
    <property type="protein sequence ID" value="PNX64574.1"/>
    <property type="molecule type" value="Genomic_DNA"/>
</dbReference>
<proteinExistence type="predicted"/>
<dbReference type="Proteomes" id="UP000236291">
    <property type="component" value="Unassembled WGS sequence"/>
</dbReference>
<dbReference type="STRING" id="57577.A0A2K3KE50"/>
<feature type="transmembrane region" description="Helical" evidence="1">
    <location>
        <begin position="12"/>
        <end position="35"/>
    </location>
</feature>
<keyword evidence="1" id="KW-0472">Membrane</keyword>
<reference evidence="2 3" key="2">
    <citation type="journal article" date="2017" name="Front. Plant Sci.">
        <title>Gene Classification and Mining of Molecular Markers Useful in Red Clover (Trifolium pratense) Breeding.</title>
        <authorList>
            <person name="Istvanek J."/>
            <person name="Dluhosova J."/>
            <person name="Dluhos P."/>
            <person name="Patkova L."/>
            <person name="Nedelnik J."/>
            <person name="Repkova J."/>
        </authorList>
    </citation>
    <scope>NUCLEOTIDE SEQUENCE [LARGE SCALE GENOMIC DNA]</scope>
    <source>
        <strain evidence="3">cv. Tatra</strain>
        <tissue evidence="2">Young leaves</tissue>
    </source>
</reference>
<gene>
    <name evidence="2" type="ORF">L195_g054088</name>
</gene>
<sequence>MGKEMEEGGKRNTVELFFLSTLILWLVSVFFQIVLRNGTELVYIIAGSFFYQSSNSLIRFFSTHPLFVNTSVSLIHSIVTSTS</sequence>
<keyword evidence="1" id="KW-1133">Transmembrane helix</keyword>
<reference evidence="2 3" key="1">
    <citation type="journal article" date="2014" name="Am. J. Bot.">
        <title>Genome assembly and annotation for red clover (Trifolium pratense; Fabaceae).</title>
        <authorList>
            <person name="Istvanek J."/>
            <person name="Jaros M."/>
            <person name="Krenek A."/>
            <person name="Repkova J."/>
        </authorList>
    </citation>
    <scope>NUCLEOTIDE SEQUENCE [LARGE SCALE GENOMIC DNA]</scope>
    <source>
        <strain evidence="3">cv. Tatra</strain>
        <tissue evidence="2">Young leaves</tissue>
    </source>
</reference>
<evidence type="ECO:0000313" key="3">
    <source>
        <dbReference type="Proteomes" id="UP000236291"/>
    </source>
</evidence>
<accession>A0A2K3KE50</accession>
<keyword evidence="1" id="KW-0812">Transmembrane</keyword>
<comment type="caution">
    <text evidence="2">The sequence shown here is derived from an EMBL/GenBank/DDBJ whole genome shotgun (WGS) entry which is preliminary data.</text>
</comment>